<dbReference type="OrthoDB" id="2272314at2759"/>
<gene>
    <name evidence="1" type="ORF">BDN71DRAFT_1535964</name>
</gene>
<proteinExistence type="predicted"/>
<protein>
    <submittedName>
        <fullName evidence="1">Uncharacterized protein</fullName>
    </submittedName>
</protein>
<dbReference type="PANTHER" id="PTHR45786">
    <property type="entry name" value="DNA BINDING PROTEIN-LIKE"/>
    <property type="match status" value="1"/>
</dbReference>
<evidence type="ECO:0000313" key="2">
    <source>
        <dbReference type="Proteomes" id="UP000807025"/>
    </source>
</evidence>
<reference evidence="1" key="1">
    <citation type="submission" date="2020-11" db="EMBL/GenBank/DDBJ databases">
        <authorList>
            <consortium name="DOE Joint Genome Institute"/>
            <person name="Ahrendt S."/>
            <person name="Riley R."/>
            <person name="Andreopoulos W."/>
            <person name="Labutti K."/>
            <person name="Pangilinan J."/>
            <person name="Ruiz-Duenas F.J."/>
            <person name="Barrasa J.M."/>
            <person name="Sanchez-Garcia M."/>
            <person name="Camarero S."/>
            <person name="Miyauchi S."/>
            <person name="Serrano A."/>
            <person name="Linde D."/>
            <person name="Babiker R."/>
            <person name="Drula E."/>
            <person name="Ayuso-Fernandez I."/>
            <person name="Pacheco R."/>
            <person name="Padilla G."/>
            <person name="Ferreira P."/>
            <person name="Barriuso J."/>
            <person name="Kellner H."/>
            <person name="Castanera R."/>
            <person name="Alfaro M."/>
            <person name="Ramirez L."/>
            <person name="Pisabarro A.G."/>
            <person name="Kuo A."/>
            <person name="Tritt A."/>
            <person name="Lipzen A."/>
            <person name="He G."/>
            <person name="Yan M."/>
            <person name="Ng V."/>
            <person name="Cullen D."/>
            <person name="Martin F."/>
            <person name="Rosso M.-N."/>
            <person name="Henrissat B."/>
            <person name="Hibbett D."/>
            <person name="Martinez A.T."/>
            <person name="Grigoriev I.V."/>
        </authorList>
    </citation>
    <scope>NUCLEOTIDE SEQUENCE</scope>
    <source>
        <strain evidence="1">ATCC 90797</strain>
    </source>
</reference>
<keyword evidence="2" id="KW-1185">Reference proteome</keyword>
<dbReference type="EMBL" id="MU154710">
    <property type="protein sequence ID" value="KAF9488509.1"/>
    <property type="molecule type" value="Genomic_DNA"/>
</dbReference>
<organism evidence="1 2">
    <name type="scientific">Pleurotus eryngii</name>
    <name type="common">Boletus of the steppes</name>
    <dbReference type="NCBI Taxonomy" id="5323"/>
    <lineage>
        <taxon>Eukaryota</taxon>
        <taxon>Fungi</taxon>
        <taxon>Dikarya</taxon>
        <taxon>Basidiomycota</taxon>
        <taxon>Agaricomycotina</taxon>
        <taxon>Agaricomycetes</taxon>
        <taxon>Agaricomycetidae</taxon>
        <taxon>Agaricales</taxon>
        <taxon>Pleurotineae</taxon>
        <taxon>Pleurotaceae</taxon>
        <taxon>Pleurotus</taxon>
    </lineage>
</organism>
<comment type="caution">
    <text evidence="1">The sequence shown here is derived from an EMBL/GenBank/DDBJ whole genome shotgun (WGS) entry which is preliminary data.</text>
</comment>
<dbReference type="PANTHER" id="PTHR45786:SF74">
    <property type="entry name" value="ATP-DEPENDENT DNA HELICASE"/>
    <property type="match status" value="1"/>
</dbReference>
<evidence type="ECO:0000313" key="1">
    <source>
        <dbReference type="EMBL" id="KAF9488509.1"/>
    </source>
</evidence>
<dbReference type="Proteomes" id="UP000807025">
    <property type="component" value="Unassembled WGS sequence"/>
</dbReference>
<sequence length="238" mass="26566">MSIIYPTSSVVLAHHVVSSTMGNTYSQSSISLSTVLSAVARAPAFQLSDVQCPHASCMHQYNPPVNFNLHQVDACLRSNNEEHENEPPATVPLLSRNEELENMLNMKTRQHRREKSLPHCSVTQLQIVDQLLSKPVESLLTPPTTQQSNPMYNMALAFTSLGVKQDYSINQWFGGNTWVFRIQGQLHHNSGALESDEGVAPSYTQLYVHDPNVALQQRMHRNSALSQDTMSTLQTVLI</sequence>
<accession>A0A9P5ZIQ5</accession>
<name>A0A9P5ZIQ5_PLEER</name>
<dbReference type="AlphaFoldDB" id="A0A9P5ZIQ5"/>